<evidence type="ECO:0000313" key="2">
    <source>
        <dbReference type="Proteomes" id="UP000800039"/>
    </source>
</evidence>
<organism evidence="1 2">
    <name type="scientific">Cucurbitaria berberidis CBS 394.84</name>
    <dbReference type="NCBI Taxonomy" id="1168544"/>
    <lineage>
        <taxon>Eukaryota</taxon>
        <taxon>Fungi</taxon>
        <taxon>Dikarya</taxon>
        <taxon>Ascomycota</taxon>
        <taxon>Pezizomycotina</taxon>
        <taxon>Dothideomycetes</taxon>
        <taxon>Pleosporomycetidae</taxon>
        <taxon>Pleosporales</taxon>
        <taxon>Pleosporineae</taxon>
        <taxon>Cucurbitariaceae</taxon>
        <taxon>Cucurbitaria</taxon>
    </lineage>
</organism>
<dbReference type="RefSeq" id="XP_040793142.1">
    <property type="nucleotide sequence ID" value="XM_040938194.1"/>
</dbReference>
<sequence>MASDLAPLPEPGLRLFPGFTAQKPETFLMKGSRLRGYKPSFLVSHSTASGESGTPFLKIRGKNRAFVTMQAKFLTMDGEEVMRIDKQIHWNGPVEYHELTINDPSSFAYDIKIQNKIQNKFHNMVQNVVHDQGKSILIDGNPVATISRSKPWSISARRDLVHVAPGMDILVALGVTWIRADKQK</sequence>
<dbReference type="OrthoDB" id="3658421at2759"/>
<dbReference type="EMBL" id="ML976614">
    <property type="protein sequence ID" value="KAF1850579.1"/>
    <property type="molecule type" value="Genomic_DNA"/>
</dbReference>
<keyword evidence="2" id="KW-1185">Reference proteome</keyword>
<proteinExistence type="predicted"/>
<gene>
    <name evidence="1" type="ORF">K460DRAFT_423065</name>
</gene>
<protein>
    <submittedName>
        <fullName evidence="1">Uncharacterized protein</fullName>
    </submittedName>
</protein>
<name>A0A9P4LDY4_9PLEO</name>
<evidence type="ECO:0000313" key="1">
    <source>
        <dbReference type="EMBL" id="KAF1850579.1"/>
    </source>
</evidence>
<dbReference type="GeneID" id="63855444"/>
<reference evidence="1" key="1">
    <citation type="submission" date="2020-01" db="EMBL/GenBank/DDBJ databases">
        <authorList>
            <consortium name="DOE Joint Genome Institute"/>
            <person name="Haridas S."/>
            <person name="Albert R."/>
            <person name="Binder M."/>
            <person name="Bloem J."/>
            <person name="Labutti K."/>
            <person name="Salamov A."/>
            <person name="Andreopoulos B."/>
            <person name="Baker S.E."/>
            <person name="Barry K."/>
            <person name="Bills G."/>
            <person name="Bluhm B.H."/>
            <person name="Cannon C."/>
            <person name="Castanera R."/>
            <person name="Culley D.E."/>
            <person name="Daum C."/>
            <person name="Ezra D."/>
            <person name="Gonzalez J.B."/>
            <person name="Henrissat B."/>
            <person name="Kuo A."/>
            <person name="Liang C."/>
            <person name="Lipzen A."/>
            <person name="Lutzoni F."/>
            <person name="Magnuson J."/>
            <person name="Mondo S."/>
            <person name="Nolan M."/>
            <person name="Ohm R."/>
            <person name="Pangilinan J."/>
            <person name="Park H.-J."/>
            <person name="Ramirez L."/>
            <person name="Alfaro M."/>
            <person name="Sun H."/>
            <person name="Tritt A."/>
            <person name="Yoshinaga Y."/>
            <person name="Zwiers L.-H."/>
            <person name="Turgeon B.G."/>
            <person name="Goodwin S.B."/>
            <person name="Spatafora J.W."/>
            <person name="Crous P.W."/>
            <person name="Grigoriev I.V."/>
        </authorList>
    </citation>
    <scope>NUCLEOTIDE SEQUENCE</scope>
    <source>
        <strain evidence="1">CBS 394.84</strain>
    </source>
</reference>
<accession>A0A9P4LDY4</accession>
<dbReference type="Proteomes" id="UP000800039">
    <property type="component" value="Unassembled WGS sequence"/>
</dbReference>
<dbReference type="AlphaFoldDB" id="A0A9P4LDY4"/>
<comment type="caution">
    <text evidence="1">The sequence shown here is derived from an EMBL/GenBank/DDBJ whole genome shotgun (WGS) entry which is preliminary data.</text>
</comment>